<sequence length="258" mass="29445">MIKSESFQFGPWTVTSRKGTILTAQDNERLSAELSLPSLPEMTFGKNLLQIQHAEGFGIEFNAVDALRWVDNKHDLMKVAAADQWQKERQDSEFIKDVIKPFDWTYTTDYKGTLLVGSSSLRISSTAKRIDMEKLKIREKIYFYDDVVLYEDELADNGVAKLNVKMRVMQSSIFLLLRFFLRVDGVLVRINDTRLYHEAGTNFILREYTSKEKPVSKLKGALTDPTALSDQLDLVKEVYEILAFPENVNATAGVETSK</sequence>
<dbReference type="RefSeq" id="XP_031556537.1">
    <property type="nucleotide sequence ID" value="XM_031700677.1"/>
</dbReference>
<evidence type="ECO:0000313" key="3">
    <source>
        <dbReference type="Proteomes" id="UP000515163"/>
    </source>
</evidence>
<reference evidence="4" key="1">
    <citation type="submission" date="2025-08" db="UniProtKB">
        <authorList>
            <consortium name="RefSeq"/>
        </authorList>
    </citation>
    <scope>IDENTIFICATION</scope>
    <source>
        <tissue evidence="4">Tentacle</tissue>
    </source>
</reference>
<dbReference type="GO" id="GO:0005829">
    <property type="term" value="C:cytosol"/>
    <property type="evidence" value="ECO:0007669"/>
    <property type="project" value="TreeGrafter"/>
</dbReference>
<dbReference type="GeneID" id="116293270"/>
<dbReference type="InterPro" id="IPR007303">
    <property type="entry name" value="TIP41-like"/>
</dbReference>
<organism evidence="3 4">
    <name type="scientific">Actinia tenebrosa</name>
    <name type="common">Australian red waratah sea anemone</name>
    <dbReference type="NCBI Taxonomy" id="6105"/>
    <lineage>
        <taxon>Eukaryota</taxon>
        <taxon>Metazoa</taxon>
        <taxon>Cnidaria</taxon>
        <taxon>Anthozoa</taxon>
        <taxon>Hexacorallia</taxon>
        <taxon>Actiniaria</taxon>
        <taxon>Actiniidae</taxon>
        <taxon>Actinia</taxon>
    </lineage>
</organism>
<dbReference type="InParanoid" id="A0A6P8HVB7"/>
<comment type="similarity">
    <text evidence="1">Belongs to the TIP41 family.</text>
</comment>
<proteinExistence type="inferred from homology"/>
<dbReference type="AlphaFoldDB" id="A0A6P8HVB7"/>
<dbReference type="PANTHER" id="PTHR21021:SF16">
    <property type="entry name" value="TIP41-LIKE PROTEIN"/>
    <property type="match status" value="1"/>
</dbReference>
<accession>A0A6P8HVB7</accession>
<dbReference type="FunCoup" id="A0A6P8HVB7">
    <property type="interactions" value="1704"/>
</dbReference>
<dbReference type="KEGG" id="aten:116293270"/>
<dbReference type="Pfam" id="PF04176">
    <property type="entry name" value="TIP41"/>
    <property type="match status" value="1"/>
</dbReference>
<gene>
    <name evidence="4" type="primary">LOC116293270</name>
</gene>
<protein>
    <recommendedName>
        <fullName evidence="2">TIP41-like protein</fullName>
    </recommendedName>
</protein>
<dbReference type="Proteomes" id="UP000515163">
    <property type="component" value="Unplaced"/>
</dbReference>
<evidence type="ECO:0000256" key="2">
    <source>
        <dbReference type="ARBA" id="ARBA00018951"/>
    </source>
</evidence>
<keyword evidence="3" id="KW-1185">Reference proteome</keyword>
<dbReference type="PANTHER" id="PTHR21021">
    <property type="entry name" value="GAF/PUTATIVE CYTOSKELETAL PROTEIN"/>
    <property type="match status" value="1"/>
</dbReference>
<evidence type="ECO:0000256" key="1">
    <source>
        <dbReference type="ARBA" id="ARBA00006658"/>
    </source>
</evidence>
<evidence type="ECO:0000313" key="4">
    <source>
        <dbReference type="RefSeq" id="XP_031556537.1"/>
    </source>
</evidence>
<dbReference type="OrthoDB" id="10253878at2759"/>
<name>A0A6P8HVB7_ACTTE</name>
<dbReference type="InterPro" id="IPR051330">
    <property type="entry name" value="Phosphatase_reg/MetRdx"/>
</dbReference>
<dbReference type="GO" id="GO:0031929">
    <property type="term" value="P:TOR signaling"/>
    <property type="evidence" value="ECO:0007669"/>
    <property type="project" value="TreeGrafter"/>
</dbReference>